<evidence type="ECO:0000256" key="1">
    <source>
        <dbReference type="SAM" id="MobiDB-lite"/>
    </source>
</evidence>
<dbReference type="Proteomes" id="UP000807306">
    <property type="component" value="Unassembled WGS sequence"/>
</dbReference>
<proteinExistence type="predicted"/>
<organism evidence="2 3">
    <name type="scientific">Crepidotus variabilis</name>
    <dbReference type="NCBI Taxonomy" id="179855"/>
    <lineage>
        <taxon>Eukaryota</taxon>
        <taxon>Fungi</taxon>
        <taxon>Dikarya</taxon>
        <taxon>Basidiomycota</taxon>
        <taxon>Agaricomycotina</taxon>
        <taxon>Agaricomycetes</taxon>
        <taxon>Agaricomycetidae</taxon>
        <taxon>Agaricales</taxon>
        <taxon>Agaricineae</taxon>
        <taxon>Crepidotaceae</taxon>
        <taxon>Crepidotus</taxon>
    </lineage>
</organism>
<evidence type="ECO:0000313" key="3">
    <source>
        <dbReference type="Proteomes" id="UP000807306"/>
    </source>
</evidence>
<sequence length="555" mass="60745">MKPVTEHDVTTSPIPYAQEPRAIDSASSLLFTTPTFNNSYTSAFTADTFAEIPHSTRLFTPTHIPLFPPTSLQPPSLLSLTKPYPRTQDSYMSEPFSLSSNVSNHNAFGYTSVLSELIPSHTSGCSPTTPQVAIHRRDDGDFNLDCTMYEAHSVDEDVERTSLMESAAWAGDEGLMDVPLGNLQFEGECGMDYGGGGGIDWEFWTNAGVPPPEVVVEDMIVGDFEKEETWIVTVDGPPMDDLVVKFATMSIRDKLCVNPHPSENDTPPGLVQREAEAFSPPEITTIVPPTPTSGHPSEPSTPTTADGLSAPFHLLLPSLSSPYLRPIAPYSTPSSRTSLSPSPSPTSTLVSPSYAVSQYKLVLPGVPQIPDWLKRQDKAQLQVLGCEEDVGVNPMPVNLEGGVGVALAMPTSPLPDASQPVLVSLSAPAPTPSCNIQLSALVSPSTPTFGQQDVTADQLPKTKPTATRRKPRRPKFRIVMHIECWRRDVDIAIYEPTPKRLQPFVPSAKVNKRTVKTTPPFRGYSDQLPVYYSIPGSWRWELPEWEYEWVMTESI</sequence>
<evidence type="ECO:0000313" key="2">
    <source>
        <dbReference type="EMBL" id="KAF9532573.1"/>
    </source>
</evidence>
<dbReference type="EMBL" id="MU157831">
    <property type="protein sequence ID" value="KAF9532573.1"/>
    <property type="molecule type" value="Genomic_DNA"/>
</dbReference>
<protein>
    <submittedName>
        <fullName evidence="2">Uncharacterized protein</fullName>
    </submittedName>
</protein>
<accession>A0A9P6EPK0</accession>
<reference evidence="2" key="1">
    <citation type="submission" date="2020-11" db="EMBL/GenBank/DDBJ databases">
        <authorList>
            <consortium name="DOE Joint Genome Institute"/>
            <person name="Ahrendt S."/>
            <person name="Riley R."/>
            <person name="Andreopoulos W."/>
            <person name="Labutti K."/>
            <person name="Pangilinan J."/>
            <person name="Ruiz-Duenas F.J."/>
            <person name="Barrasa J.M."/>
            <person name="Sanchez-Garcia M."/>
            <person name="Camarero S."/>
            <person name="Miyauchi S."/>
            <person name="Serrano A."/>
            <person name="Linde D."/>
            <person name="Babiker R."/>
            <person name="Drula E."/>
            <person name="Ayuso-Fernandez I."/>
            <person name="Pacheco R."/>
            <person name="Padilla G."/>
            <person name="Ferreira P."/>
            <person name="Barriuso J."/>
            <person name="Kellner H."/>
            <person name="Castanera R."/>
            <person name="Alfaro M."/>
            <person name="Ramirez L."/>
            <person name="Pisabarro A.G."/>
            <person name="Kuo A."/>
            <person name="Tritt A."/>
            <person name="Lipzen A."/>
            <person name="He G."/>
            <person name="Yan M."/>
            <person name="Ng V."/>
            <person name="Cullen D."/>
            <person name="Martin F."/>
            <person name="Rosso M.-N."/>
            <person name="Henrissat B."/>
            <person name="Hibbett D."/>
            <person name="Martinez A.T."/>
            <person name="Grigoriev I.V."/>
        </authorList>
    </citation>
    <scope>NUCLEOTIDE SEQUENCE</scope>
    <source>
        <strain evidence="2">CBS 506.95</strain>
    </source>
</reference>
<name>A0A9P6EPK0_9AGAR</name>
<gene>
    <name evidence="2" type="ORF">CPB83DRAFT_846996</name>
</gene>
<comment type="caution">
    <text evidence="2">The sequence shown here is derived from an EMBL/GenBank/DDBJ whole genome shotgun (WGS) entry which is preliminary data.</text>
</comment>
<keyword evidence="3" id="KW-1185">Reference proteome</keyword>
<dbReference type="AlphaFoldDB" id="A0A9P6EPK0"/>
<feature type="compositionally biased region" description="Polar residues" evidence="1">
    <location>
        <begin position="293"/>
        <end position="306"/>
    </location>
</feature>
<feature type="region of interest" description="Disordered" evidence="1">
    <location>
        <begin position="282"/>
        <end position="309"/>
    </location>
</feature>
<feature type="region of interest" description="Disordered" evidence="1">
    <location>
        <begin position="330"/>
        <end position="350"/>
    </location>
</feature>